<evidence type="ECO:0000256" key="1">
    <source>
        <dbReference type="ARBA" id="ARBA00007074"/>
    </source>
</evidence>
<keyword evidence="5" id="KW-0788">Thiol protease</keyword>
<evidence type="ECO:0000256" key="7">
    <source>
        <dbReference type="SAM" id="SignalP"/>
    </source>
</evidence>
<comment type="caution">
    <text evidence="9">The sequence shown here is derived from an EMBL/GenBank/DDBJ whole genome shotgun (WGS) entry which is preliminary data.</text>
</comment>
<protein>
    <submittedName>
        <fullName evidence="9">Glycoside hydrolase</fullName>
    </submittedName>
</protein>
<evidence type="ECO:0000256" key="3">
    <source>
        <dbReference type="ARBA" id="ARBA00022729"/>
    </source>
</evidence>
<keyword evidence="6" id="KW-0175">Coiled coil</keyword>
<keyword evidence="2" id="KW-0645">Protease</keyword>
<dbReference type="Pfam" id="PF24568">
    <property type="entry name" value="CC_PcsB"/>
    <property type="match status" value="1"/>
</dbReference>
<feature type="signal peptide" evidence="7">
    <location>
        <begin position="1"/>
        <end position="25"/>
    </location>
</feature>
<gene>
    <name evidence="9" type="ORF">FDF74_07345</name>
</gene>
<dbReference type="OrthoDB" id="9808890at2"/>
<evidence type="ECO:0000256" key="5">
    <source>
        <dbReference type="ARBA" id="ARBA00022807"/>
    </source>
</evidence>
<dbReference type="AlphaFoldDB" id="A0A6M0RA09"/>
<dbReference type="PANTHER" id="PTHR47053">
    <property type="entry name" value="MUREIN DD-ENDOPEPTIDASE MEPH-RELATED"/>
    <property type="match status" value="1"/>
</dbReference>
<dbReference type="GO" id="GO:0006508">
    <property type="term" value="P:proteolysis"/>
    <property type="evidence" value="ECO:0007669"/>
    <property type="project" value="UniProtKB-KW"/>
</dbReference>
<dbReference type="RefSeq" id="WP_050607986.1">
    <property type="nucleotide sequence ID" value="NZ_CABKUB010000006.1"/>
</dbReference>
<evidence type="ECO:0000256" key="2">
    <source>
        <dbReference type="ARBA" id="ARBA00022670"/>
    </source>
</evidence>
<keyword evidence="4 9" id="KW-0378">Hydrolase</keyword>
<comment type="similarity">
    <text evidence="1">Belongs to the peptidase C40 family.</text>
</comment>
<feature type="domain" description="NlpC/P60" evidence="8">
    <location>
        <begin position="226"/>
        <end position="340"/>
    </location>
</feature>
<dbReference type="InterPro" id="IPR057309">
    <property type="entry name" value="PcsB_CC"/>
</dbReference>
<dbReference type="InterPro" id="IPR000064">
    <property type="entry name" value="NLP_P60_dom"/>
</dbReference>
<reference evidence="9 10" key="1">
    <citation type="submission" date="2019-04" db="EMBL/GenBank/DDBJ databases">
        <title>Genome sequencing of Clostridium botulinum Groups I-IV and Clostridium butyricum.</title>
        <authorList>
            <person name="Brunt J."/>
            <person name="Van Vliet A.H.M."/>
            <person name="Stringer S.C."/>
            <person name="Carter A.T."/>
            <person name="Peck M.W."/>
        </authorList>
    </citation>
    <scope>NUCLEOTIDE SEQUENCE [LARGE SCALE GENOMIC DNA]</scope>
    <source>
        <strain evidence="9 10">IFR 18/094</strain>
    </source>
</reference>
<feature type="chain" id="PRO_5026901821" evidence="7">
    <location>
        <begin position="26"/>
        <end position="340"/>
    </location>
</feature>
<evidence type="ECO:0000256" key="4">
    <source>
        <dbReference type="ARBA" id="ARBA00022801"/>
    </source>
</evidence>
<dbReference type="Gene3D" id="3.90.1720.10">
    <property type="entry name" value="endopeptidase domain like (from Nostoc punctiforme)"/>
    <property type="match status" value="1"/>
</dbReference>
<evidence type="ECO:0000313" key="9">
    <source>
        <dbReference type="EMBL" id="NEZ47026.1"/>
    </source>
</evidence>
<dbReference type="Proteomes" id="UP000473885">
    <property type="component" value="Unassembled WGS sequence"/>
</dbReference>
<dbReference type="PROSITE" id="PS51935">
    <property type="entry name" value="NLPC_P60"/>
    <property type="match status" value="1"/>
</dbReference>
<organism evidence="9 10">
    <name type="scientific">Clostridium niameyense</name>
    <dbReference type="NCBI Taxonomy" id="1622073"/>
    <lineage>
        <taxon>Bacteria</taxon>
        <taxon>Bacillati</taxon>
        <taxon>Bacillota</taxon>
        <taxon>Clostridia</taxon>
        <taxon>Eubacteriales</taxon>
        <taxon>Clostridiaceae</taxon>
        <taxon>Clostridium</taxon>
    </lineage>
</organism>
<proteinExistence type="inferred from homology"/>
<dbReference type="SUPFAM" id="SSF58010">
    <property type="entry name" value="Fibrinogen coiled-coil and central regions"/>
    <property type="match status" value="1"/>
</dbReference>
<accession>A0A6M0RA09</accession>
<dbReference type="GO" id="GO:0008234">
    <property type="term" value="F:cysteine-type peptidase activity"/>
    <property type="evidence" value="ECO:0007669"/>
    <property type="project" value="UniProtKB-KW"/>
</dbReference>
<dbReference type="SUPFAM" id="SSF54001">
    <property type="entry name" value="Cysteine proteinases"/>
    <property type="match status" value="1"/>
</dbReference>
<keyword evidence="3 7" id="KW-0732">Signal</keyword>
<feature type="coiled-coil region" evidence="6">
    <location>
        <begin position="161"/>
        <end position="195"/>
    </location>
</feature>
<evidence type="ECO:0000256" key="6">
    <source>
        <dbReference type="SAM" id="Coils"/>
    </source>
</evidence>
<dbReference type="InterPro" id="IPR051202">
    <property type="entry name" value="Peptidase_C40"/>
</dbReference>
<sequence>MKKILSYATAGLLSVFMLSSNIVFAAPNNAQSSTASNISEVENKIEVLDSQIESTLTKLNNNKKEISDTENKMKKLEKDIDTVQKDISKNKEIFNKRIRSMYISGAEEYLSVILDSKGISDFIDRLEFLKIIVSNDKKVINGLKEKEEFMAKSKAELVSRKEKLVATKSENEKNLAKLKADKEKQNTLVAEFQKQQSTTEYASNSGSAQTSTSYSRGGNVSFGKSGGGSGSVVSTALGYLGTPYVWGGTSPSGFDCSGFVQYVYAQNGVGLPRTSESQMGVGNPVSQGQLQPGDLVFFRGGGHVGIYIGNGQYVHAPHTGDVVKVSSLSDRSFCGAKRIK</sequence>
<dbReference type="Pfam" id="PF00877">
    <property type="entry name" value="NLPC_P60"/>
    <property type="match status" value="1"/>
</dbReference>
<dbReference type="Gene3D" id="6.10.250.3150">
    <property type="match status" value="1"/>
</dbReference>
<dbReference type="PANTHER" id="PTHR47053:SF1">
    <property type="entry name" value="MUREIN DD-ENDOPEPTIDASE MEPH-RELATED"/>
    <property type="match status" value="1"/>
</dbReference>
<dbReference type="InterPro" id="IPR038765">
    <property type="entry name" value="Papain-like_cys_pep_sf"/>
</dbReference>
<name>A0A6M0RA09_9CLOT</name>
<evidence type="ECO:0000313" key="10">
    <source>
        <dbReference type="Proteomes" id="UP000473885"/>
    </source>
</evidence>
<keyword evidence="10" id="KW-1185">Reference proteome</keyword>
<feature type="coiled-coil region" evidence="6">
    <location>
        <begin position="38"/>
        <end position="93"/>
    </location>
</feature>
<dbReference type="EMBL" id="SXDP01000004">
    <property type="protein sequence ID" value="NEZ47026.1"/>
    <property type="molecule type" value="Genomic_DNA"/>
</dbReference>
<evidence type="ECO:0000259" key="8">
    <source>
        <dbReference type="PROSITE" id="PS51935"/>
    </source>
</evidence>